<dbReference type="RefSeq" id="WP_093422074.1">
    <property type="nucleotide sequence ID" value="NZ_FOZX01000010.1"/>
</dbReference>
<dbReference type="InterPro" id="IPR000741">
    <property type="entry name" value="FBA_I"/>
</dbReference>
<evidence type="ECO:0000256" key="8">
    <source>
        <dbReference type="ARBA" id="ARBA00072515"/>
    </source>
</evidence>
<dbReference type="NCBIfam" id="NF033379">
    <property type="entry name" value="FrucBisAld_I"/>
    <property type="match status" value="1"/>
</dbReference>
<dbReference type="Proteomes" id="UP000198852">
    <property type="component" value="Unassembled WGS sequence"/>
</dbReference>
<dbReference type="FunFam" id="3.20.20.70:FF:000140">
    <property type="entry name" value="Fructose-bisphosphate aldolase"/>
    <property type="match status" value="1"/>
</dbReference>
<evidence type="ECO:0000256" key="1">
    <source>
        <dbReference type="ARBA" id="ARBA00000441"/>
    </source>
</evidence>
<dbReference type="EC" id="4.1.2.13" evidence="4"/>
<comment type="catalytic activity">
    <reaction evidence="1">
        <text>beta-D-fructose 1,6-bisphosphate = D-glyceraldehyde 3-phosphate + dihydroxyacetone phosphate</text>
        <dbReference type="Rhea" id="RHEA:14729"/>
        <dbReference type="ChEBI" id="CHEBI:32966"/>
        <dbReference type="ChEBI" id="CHEBI:57642"/>
        <dbReference type="ChEBI" id="CHEBI:59776"/>
        <dbReference type="EC" id="4.1.2.13"/>
    </reaction>
</comment>
<comment type="pathway">
    <text evidence="2">Carbohydrate degradation; glycolysis; D-glyceraldehyde 3-phosphate and glycerone phosphate from D-glucose: step 4/4.</text>
</comment>
<dbReference type="OrthoDB" id="9813469at2"/>
<dbReference type="InterPro" id="IPR013785">
    <property type="entry name" value="Aldolase_TIM"/>
</dbReference>
<comment type="similarity">
    <text evidence="3">Belongs to the class I fructose-bisphosphate aldolase family.</text>
</comment>
<name>A0A1I6UC70_9PSEU</name>
<dbReference type="STRING" id="95161.SAMN05660874_04749"/>
<keyword evidence="10" id="KW-1185">Reference proteome</keyword>
<keyword evidence="5" id="KW-0324">Glycolysis</keyword>
<dbReference type="GO" id="GO:0006096">
    <property type="term" value="P:glycolytic process"/>
    <property type="evidence" value="ECO:0007669"/>
    <property type="project" value="UniProtKB-UniPathway"/>
</dbReference>
<evidence type="ECO:0000256" key="2">
    <source>
        <dbReference type="ARBA" id="ARBA00004714"/>
    </source>
</evidence>
<sequence length="325" mass="34714">MATLNEIARDMVSDRRGILAADESIGTMSARLEGVGVTASDENRRVYRELIVTTPDLVDSISGVILADDTTRQKLSDGRTFPQALKDMGMLAGIKVDTGAKPLAGAPGEKVTEGLDGLRERIAEYVELGSSFAKWRAVITIGDGIPTERAVRANAHALARYAGLCQEGGLVPIVEPEVLMDGAHSLGQCQQVTRAVLRVLFDELDLMRVRLDSMVLKPNMVVAGKNCPEQPGVDLVAQTTVDTLRDTVPAEVPGIAFLSGGQSPELATRHLGAMQNCGDLPWELTYSFGRALVGPALETWRGDGARWADAQRALSVRAVANAAAR</sequence>
<accession>A0A1I6UC70</accession>
<evidence type="ECO:0000256" key="6">
    <source>
        <dbReference type="ARBA" id="ARBA00023239"/>
    </source>
</evidence>
<dbReference type="Gene3D" id="3.20.20.70">
    <property type="entry name" value="Aldolase class I"/>
    <property type="match status" value="1"/>
</dbReference>
<evidence type="ECO:0000313" key="9">
    <source>
        <dbReference type="EMBL" id="SFS98897.1"/>
    </source>
</evidence>
<dbReference type="SUPFAM" id="SSF51569">
    <property type="entry name" value="Aldolase"/>
    <property type="match status" value="1"/>
</dbReference>
<dbReference type="PANTHER" id="PTHR11627">
    <property type="entry name" value="FRUCTOSE-BISPHOSPHATE ALDOLASE"/>
    <property type="match status" value="1"/>
</dbReference>
<evidence type="ECO:0000256" key="5">
    <source>
        <dbReference type="ARBA" id="ARBA00023152"/>
    </source>
</evidence>
<evidence type="ECO:0000256" key="7">
    <source>
        <dbReference type="ARBA" id="ARBA00029799"/>
    </source>
</evidence>
<evidence type="ECO:0000256" key="3">
    <source>
        <dbReference type="ARBA" id="ARBA00010387"/>
    </source>
</evidence>
<protein>
    <recommendedName>
        <fullName evidence="8">Probable fructose-bisphosphate aldolase class 1</fullName>
        <ecNumber evidence="4">4.1.2.13</ecNumber>
    </recommendedName>
    <alternativeName>
        <fullName evidence="7">Fructose-bisphosphate aldolase class I</fullName>
    </alternativeName>
</protein>
<dbReference type="Pfam" id="PF00274">
    <property type="entry name" value="Glycolytic"/>
    <property type="match status" value="1"/>
</dbReference>
<evidence type="ECO:0000256" key="4">
    <source>
        <dbReference type="ARBA" id="ARBA00013068"/>
    </source>
</evidence>
<reference evidence="10" key="1">
    <citation type="submission" date="2016-10" db="EMBL/GenBank/DDBJ databases">
        <authorList>
            <person name="Varghese N."/>
            <person name="Submissions S."/>
        </authorList>
    </citation>
    <scope>NUCLEOTIDE SEQUENCE [LARGE SCALE GENOMIC DNA]</scope>
    <source>
        <strain evidence="10">DSM 44771</strain>
    </source>
</reference>
<dbReference type="AlphaFoldDB" id="A0A1I6UC70"/>
<dbReference type="EMBL" id="FOZX01000010">
    <property type="protein sequence ID" value="SFS98897.1"/>
    <property type="molecule type" value="Genomic_DNA"/>
</dbReference>
<dbReference type="GO" id="GO:0004332">
    <property type="term" value="F:fructose-bisphosphate aldolase activity"/>
    <property type="evidence" value="ECO:0007669"/>
    <property type="project" value="UniProtKB-EC"/>
</dbReference>
<organism evidence="9 10">
    <name type="scientific">Saccharopolyspora flava</name>
    <dbReference type="NCBI Taxonomy" id="95161"/>
    <lineage>
        <taxon>Bacteria</taxon>
        <taxon>Bacillati</taxon>
        <taxon>Actinomycetota</taxon>
        <taxon>Actinomycetes</taxon>
        <taxon>Pseudonocardiales</taxon>
        <taxon>Pseudonocardiaceae</taxon>
        <taxon>Saccharopolyspora</taxon>
    </lineage>
</organism>
<keyword evidence="6" id="KW-0456">Lyase</keyword>
<proteinExistence type="inferred from homology"/>
<gene>
    <name evidence="9" type="ORF">SAMN05660874_04749</name>
</gene>
<evidence type="ECO:0000313" key="10">
    <source>
        <dbReference type="Proteomes" id="UP000198852"/>
    </source>
</evidence>
<dbReference type="UniPathway" id="UPA00109">
    <property type="reaction ID" value="UER00183"/>
</dbReference>